<evidence type="ECO:0000256" key="31">
    <source>
        <dbReference type="ARBA" id="ARBA00047897"/>
    </source>
</evidence>
<dbReference type="InterPro" id="IPR049551">
    <property type="entry name" value="PKS_DH_C"/>
</dbReference>
<dbReference type="InterPro" id="IPR009081">
    <property type="entry name" value="PP-bd_ACP"/>
</dbReference>
<comment type="catalytic activity">
    <reaction evidence="45">
        <text>decanoyl-[ACP] + malonyl-[ACP] + H(+) = 3-oxododecanoyl-[ACP] + holo-[ACP] + CO2</text>
        <dbReference type="Rhea" id="RHEA:41868"/>
        <dbReference type="Rhea" id="RHEA-COMP:9623"/>
        <dbReference type="Rhea" id="RHEA-COMP:9640"/>
        <dbReference type="Rhea" id="RHEA-COMP:9641"/>
        <dbReference type="Rhea" id="RHEA-COMP:9685"/>
        <dbReference type="ChEBI" id="CHEBI:15378"/>
        <dbReference type="ChEBI" id="CHEBI:16526"/>
        <dbReference type="ChEBI" id="CHEBI:64479"/>
        <dbReference type="ChEBI" id="CHEBI:78449"/>
        <dbReference type="ChEBI" id="CHEBI:78468"/>
        <dbReference type="ChEBI" id="CHEBI:78469"/>
    </reaction>
    <physiologicalReaction direction="left-to-right" evidence="45">
        <dbReference type="Rhea" id="RHEA:41869"/>
    </physiologicalReaction>
</comment>
<dbReference type="InterPro" id="IPR050091">
    <property type="entry name" value="PKS_NRPS_Biosynth_Enz"/>
</dbReference>
<dbReference type="SUPFAM" id="SSF53901">
    <property type="entry name" value="Thiolase-like"/>
    <property type="match status" value="1"/>
</dbReference>
<dbReference type="CDD" id="cd02440">
    <property type="entry name" value="AdoMet_MTases"/>
    <property type="match status" value="1"/>
</dbReference>
<comment type="catalytic activity">
    <reaction evidence="25">
        <text>a (3R)-hydroxyacyl-[ACP] + NADP(+) = a 3-oxoacyl-[ACP] + NADPH + H(+)</text>
        <dbReference type="Rhea" id="RHEA:17397"/>
        <dbReference type="Rhea" id="RHEA-COMP:9916"/>
        <dbReference type="Rhea" id="RHEA-COMP:9945"/>
        <dbReference type="ChEBI" id="CHEBI:15378"/>
        <dbReference type="ChEBI" id="CHEBI:57783"/>
        <dbReference type="ChEBI" id="CHEBI:58349"/>
        <dbReference type="ChEBI" id="CHEBI:78776"/>
        <dbReference type="ChEBI" id="CHEBI:78827"/>
        <dbReference type="EC" id="1.1.1.100"/>
    </reaction>
    <physiologicalReaction direction="right-to-left" evidence="25">
        <dbReference type="Rhea" id="RHEA:17399"/>
    </physiologicalReaction>
</comment>
<evidence type="ECO:0000256" key="25">
    <source>
        <dbReference type="ARBA" id="ARBA00047400"/>
    </source>
</evidence>
<comment type="catalytic activity">
    <reaction evidence="27">
        <text>tetradecanoyl-[ACP] + malonyl-[ACP] + H(+) = 3-oxohexadecanoyl-[ACP] + holo-[ACP] + CO2</text>
        <dbReference type="Rhea" id="RHEA:41900"/>
        <dbReference type="Rhea" id="RHEA-COMP:9623"/>
        <dbReference type="Rhea" id="RHEA-COMP:9648"/>
        <dbReference type="Rhea" id="RHEA-COMP:9649"/>
        <dbReference type="Rhea" id="RHEA-COMP:9685"/>
        <dbReference type="ChEBI" id="CHEBI:15378"/>
        <dbReference type="ChEBI" id="CHEBI:16526"/>
        <dbReference type="ChEBI" id="CHEBI:64479"/>
        <dbReference type="ChEBI" id="CHEBI:78449"/>
        <dbReference type="ChEBI" id="CHEBI:78477"/>
        <dbReference type="ChEBI" id="CHEBI:78478"/>
    </reaction>
    <physiologicalReaction direction="left-to-right" evidence="27">
        <dbReference type="Rhea" id="RHEA:41901"/>
    </physiologicalReaction>
</comment>
<evidence type="ECO:0000256" key="32">
    <source>
        <dbReference type="ARBA" id="ARBA00047953"/>
    </source>
</evidence>
<comment type="catalytic activity">
    <reaction evidence="37">
        <text>(2E)-octenoyl-[ACP] + NADPH + H(+) = octanoyl-[ACP] + NADP(+)</text>
        <dbReference type="Rhea" id="RHEA:41848"/>
        <dbReference type="Rhea" id="RHEA-COMP:9635"/>
        <dbReference type="Rhea" id="RHEA-COMP:9636"/>
        <dbReference type="ChEBI" id="CHEBI:15378"/>
        <dbReference type="ChEBI" id="CHEBI:57783"/>
        <dbReference type="ChEBI" id="CHEBI:58349"/>
        <dbReference type="ChEBI" id="CHEBI:78462"/>
        <dbReference type="ChEBI" id="CHEBI:78463"/>
    </reaction>
    <physiologicalReaction direction="left-to-right" evidence="37">
        <dbReference type="Rhea" id="RHEA:41849"/>
    </physiologicalReaction>
</comment>
<dbReference type="SUPFAM" id="SSF52151">
    <property type="entry name" value="FabD/lysophospholipase-like"/>
    <property type="match status" value="1"/>
</dbReference>
<dbReference type="SMART" id="SM00827">
    <property type="entry name" value="PKS_AT"/>
    <property type="match status" value="1"/>
</dbReference>
<dbReference type="InterPro" id="IPR057326">
    <property type="entry name" value="KR_dom"/>
</dbReference>
<dbReference type="InterPro" id="IPR013968">
    <property type="entry name" value="PKS_KR"/>
</dbReference>
<organism evidence="58 59">
    <name type="scientific">Sorangium cellulosum</name>
    <name type="common">Polyangium cellulosum</name>
    <dbReference type="NCBI Taxonomy" id="56"/>
    <lineage>
        <taxon>Bacteria</taxon>
        <taxon>Pseudomonadati</taxon>
        <taxon>Myxococcota</taxon>
        <taxon>Polyangia</taxon>
        <taxon>Polyangiales</taxon>
        <taxon>Polyangiaceae</taxon>
        <taxon>Sorangium</taxon>
    </lineage>
</organism>
<evidence type="ECO:0000256" key="7">
    <source>
        <dbReference type="ARBA" id="ARBA00022857"/>
    </source>
</evidence>
<dbReference type="FunFam" id="3.40.50.720:FF:000209">
    <property type="entry name" value="Polyketide synthase Pks12"/>
    <property type="match status" value="1"/>
</dbReference>
<comment type="catalytic activity">
    <reaction evidence="28">
        <text>(2E)-butenoyl-[ACP] + NADPH + H(+) = butanoyl-[ACP] + NADP(+)</text>
        <dbReference type="Rhea" id="RHEA:41812"/>
        <dbReference type="Rhea" id="RHEA-COMP:9627"/>
        <dbReference type="Rhea" id="RHEA-COMP:9628"/>
        <dbReference type="ChEBI" id="CHEBI:15378"/>
        <dbReference type="ChEBI" id="CHEBI:57783"/>
        <dbReference type="ChEBI" id="CHEBI:58349"/>
        <dbReference type="ChEBI" id="CHEBI:78453"/>
        <dbReference type="ChEBI" id="CHEBI:78454"/>
    </reaction>
    <physiologicalReaction direction="left-to-right" evidence="28">
        <dbReference type="Rhea" id="RHEA:41813"/>
    </physiologicalReaction>
</comment>
<keyword evidence="9" id="KW-0443">Lipid metabolism</keyword>
<dbReference type="InterPro" id="IPR032821">
    <property type="entry name" value="PKS_assoc"/>
</dbReference>
<evidence type="ECO:0000256" key="26">
    <source>
        <dbReference type="ARBA" id="ARBA00047440"/>
    </source>
</evidence>
<dbReference type="Gene3D" id="3.40.47.10">
    <property type="match status" value="1"/>
</dbReference>
<dbReference type="SUPFAM" id="SSF53335">
    <property type="entry name" value="S-adenosyl-L-methionine-dependent methyltransferases"/>
    <property type="match status" value="1"/>
</dbReference>
<comment type="pathway">
    <text evidence="1">Lipid metabolism.</text>
</comment>
<evidence type="ECO:0000256" key="11">
    <source>
        <dbReference type="ARBA" id="ARBA00023268"/>
    </source>
</evidence>
<keyword evidence="4" id="KW-0808">Transferase</keyword>
<comment type="catalytic activity">
    <reaction evidence="52">
        <text>octanoyl-[ACP] + malonyl-[ACP] + H(+) = 3-oxodecanoyl-[ACP] + holo-[ACP] + CO2</text>
        <dbReference type="Rhea" id="RHEA:41852"/>
        <dbReference type="Rhea" id="RHEA-COMP:9623"/>
        <dbReference type="Rhea" id="RHEA-COMP:9636"/>
        <dbReference type="Rhea" id="RHEA-COMP:9637"/>
        <dbReference type="Rhea" id="RHEA-COMP:9685"/>
        <dbReference type="ChEBI" id="CHEBI:15378"/>
        <dbReference type="ChEBI" id="CHEBI:16526"/>
        <dbReference type="ChEBI" id="CHEBI:64479"/>
        <dbReference type="ChEBI" id="CHEBI:78449"/>
        <dbReference type="ChEBI" id="CHEBI:78463"/>
        <dbReference type="ChEBI" id="CHEBI:78464"/>
    </reaction>
    <physiologicalReaction direction="left-to-right" evidence="52">
        <dbReference type="Rhea" id="RHEA:41853"/>
    </physiologicalReaction>
</comment>
<evidence type="ECO:0000259" key="56">
    <source>
        <dbReference type="PROSITE" id="PS52004"/>
    </source>
</evidence>
<proteinExistence type="predicted"/>
<comment type="catalytic activity">
    <reaction evidence="19">
        <text>(3R)-hydroxyoctadecanoyl-[ACP] = (2E)-octadecenoyl-[ACP] + H2O</text>
        <dbReference type="Rhea" id="RHEA:41924"/>
        <dbReference type="Rhea" id="RHEA-COMP:9654"/>
        <dbReference type="Rhea" id="RHEA-COMP:9655"/>
        <dbReference type="ChEBI" id="CHEBI:15377"/>
        <dbReference type="ChEBI" id="CHEBI:78488"/>
        <dbReference type="ChEBI" id="CHEBI:78489"/>
    </reaction>
    <physiologicalReaction direction="left-to-right" evidence="19">
        <dbReference type="Rhea" id="RHEA:41925"/>
    </physiologicalReaction>
</comment>
<evidence type="ECO:0000256" key="41">
    <source>
        <dbReference type="ARBA" id="ARBA00048691"/>
    </source>
</evidence>
<comment type="catalytic activity">
    <reaction evidence="14">
        <text>(3R)-hydroxydodecanoyl-[ACP] = (2E)-dodecenoyl-[ACP] + H2O</text>
        <dbReference type="Rhea" id="RHEA:41876"/>
        <dbReference type="Rhea" id="RHEA-COMP:9642"/>
        <dbReference type="Rhea" id="RHEA-COMP:9643"/>
        <dbReference type="ChEBI" id="CHEBI:15377"/>
        <dbReference type="ChEBI" id="CHEBI:78470"/>
        <dbReference type="ChEBI" id="CHEBI:78472"/>
    </reaction>
    <physiologicalReaction direction="left-to-right" evidence="14">
        <dbReference type="Rhea" id="RHEA:41877"/>
    </physiologicalReaction>
</comment>
<dbReference type="InterPro" id="IPR011032">
    <property type="entry name" value="GroES-like_sf"/>
</dbReference>
<comment type="catalytic activity">
    <reaction evidence="35">
        <text>(2E)-dodecenoyl-[ACP] + NADPH + H(+) = dodecanoyl-[ACP] + NADP(+)</text>
        <dbReference type="Rhea" id="RHEA:41880"/>
        <dbReference type="Rhea" id="RHEA-COMP:9643"/>
        <dbReference type="Rhea" id="RHEA-COMP:9644"/>
        <dbReference type="ChEBI" id="CHEBI:15378"/>
        <dbReference type="ChEBI" id="CHEBI:57783"/>
        <dbReference type="ChEBI" id="CHEBI:58349"/>
        <dbReference type="ChEBI" id="CHEBI:65264"/>
        <dbReference type="ChEBI" id="CHEBI:78472"/>
    </reaction>
    <physiologicalReaction direction="left-to-right" evidence="35">
        <dbReference type="Rhea" id="RHEA:41881"/>
    </physiologicalReaction>
</comment>
<evidence type="ECO:0000256" key="44">
    <source>
        <dbReference type="ARBA" id="ARBA00049019"/>
    </source>
</evidence>
<dbReference type="InterPro" id="IPR001031">
    <property type="entry name" value="Thioesterase"/>
</dbReference>
<reference evidence="58 59" key="1">
    <citation type="submission" date="2015-09" db="EMBL/GenBank/DDBJ databases">
        <title>Sorangium comparison.</title>
        <authorList>
            <person name="Zaburannyi N."/>
            <person name="Bunk B."/>
            <person name="Overmann J."/>
            <person name="Mueller R."/>
        </authorList>
    </citation>
    <scope>NUCLEOTIDE SEQUENCE [LARGE SCALE GENOMIC DNA]</scope>
    <source>
        <strain evidence="58 59">So ce836</strain>
    </source>
</reference>
<evidence type="ECO:0000256" key="48">
    <source>
        <dbReference type="ARBA" id="ARBA00049414"/>
    </source>
</evidence>
<dbReference type="InterPro" id="IPR018201">
    <property type="entry name" value="Ketoacyl_synth_AS"/>
</dbReference>
<dbReference type="InterPro" id="IPR014031">
    <property type="entry name" value="Ketoacyl_synth_C"/>
</dbReference>
<dbReference type="Pfam" id="PF08659">
    <property type="entry name" value="KR"/>
    <property type="match status" value="2"/>
</dbReference>
<feature type="active site" description="Proton acceptor; for dehydratase activity" evidence="53">
    <location>
        <position position="1787"/>
    </location>
</feature>
<comment type="catalytic activity">
    <reaction evidence="32">
        <text>3-oxobutanoyl-[ACP] + NADPH + H(+) = (3R)-hydroxybutanoyl-[ACP] + NADP(+)</text>
        <dbReference type="Rhea" id="RHEA:41804"/>
        <dbReference type="Rhea" id="RHEA-COMP:9625"/>
        <dbReference type="Rhea" id="RHEA-COMP:9626"/>
        <dbReference type="ChEBI" id="CHEBI:15378"/>
        <dbReference type="ChEBI" id="CHEBI:57783"/>
        <dbReference type="ChEBI" id="CHEBI:58349"/>
        <dbReference type="ChEBI" id="CHEBI:78450"/>
        <dbReference type="ChEBI" id="CHEBI:78451"/>
    </reaction>
    <physiologicalReaction direction="left-to-right" evidence="32">
        <dbReference type="Rhea" id="RHEA:41805"/>
    </physiologicalReaction>
</comment>
<evidence type="ECO:0000256" key="47">
    <source>
        <dbReference type="ARBA" id="ARBA00049263"/>
    </source>
</evidence>
<dbReference type="GO" id="GO:0004312">
    <property type="term" value="F:fatty acid synthase activity"/>
    <property type="evidence" value="ECO:0007669"/>
    <property type="project" value="TreeGrafter"/>
</dbReference>
<dbReference type="InterPro" id="IPR014043">
    <property type="entry name" value="Acyl_transferase_dom"/>
</dbReference>
<dbReference type="InterPro" id="IPR042104">
    <property type="entry name" value="PKS_dehydratase_sf"/>
</dbReference>
<evidence type="ECO:0000256" key="35">
    <source>
        <dbReference type="ARBA" id="ARBA00048281"/>
    </source>
</evidence>
<dbReference type="InterPro" id="IPR016035">
    <property type="entry name" value="Acyl_Trfase/lysoPLipase"/>
</dbReference>
<evidence type="ECO:0000256" key="22">
    <source>
        <dbReference type="ARBA" id="ARBA00023442"/>
    </source>
</evidence>
<dbReference type="PANTHER" id="PTHR43775:SF51">
    <property type="entry name" value="INACTIVE PHENOLPHTHIOCEROL SYNTHESIS POLYKETIDE SYNTHASE TYPE I PKS1-RELATED"/>
    <property type="match status" value="1"/>
</dbReference>
<dbReference type="InterPro" id="IPR006162">
    <property type="entry name" value="Ppantetheine_attach_site"/>
</dbReference>
<dbReference type="Gene3D" id="3.40.50.150">
    <property type="entry name" value="Vaccinia Virus protein VP39"/>
    <property type="match status" value="1"/>
</dbReference>
<dbReference type="CDD" id="cd00833">
    <property type="entry name" value="PKS"/>
    <property type="match status" value="1"/>
</dbReference>
<keyword evidence="5" id="KW-0702">S-nitrosylation</keyword>
<evidence type="ECO:0000256" key="20">
    <source>
        <dbReference type="ARBA" id="ARBA00023401"/>
    </source>
</evidence>
<evidence type="ECO:0000256" key="27">
    <source>
        <dbReference type="ARBA" id="ARBA00047451"/>
    </source>
</evidence>
<comment type="catalytic activity">
    <reaction evidence="13">
        <text>(3R)-hydroxyoctanoyl-[ACP] = (2E)-octenoyl-[ACP] + H2O</text>
        <dbReference type="Rhea" id="RHEA:41844"/>
        <dbReference type="Rhea" id="RHEA-COMP:9634"/>
        <dbReference type="Rhea" id="RHEA-COMP:9635"/>
        <dbReference type="ChEBI" id="CHEBI:15377"/>
        <dbReference type="ChEBI" id="CHEBI:78461"/>
        <dbReference type="ChEBI" id="CHEBI:78462"/>
    </reaction>
    <physiologicalReaction direction="left-to-right" evidence="13">
        <dbReference type="Rhea" id="RHEA:41845"/>
    </physiologicalReaction>
</comment>
<evidence type="ECO:0000256" key="54">
    <source>
        <dbReference type="SAM" id="MobiDB-lite"/>
    </source>
</evidence>
<dbReference type="Gene3D" id="3.40.366.10">
    <property type="entry name" value="Malonyl-Coenzyme A Acyl Carrier Protein, domain 2"/>
    <property type="match status" value="1"/>
</dbReference>
<dbReference type="Pfam" id="PF00698">
    <property type="entry name" value="Acyl_transf_1"/>
    <property type="match status" value="1"/>
</dbReference>
<evidence type="ECO:0000256" key="6">
    <source>
        <dbReference type="ARBA" id="ARBA00022832"/>
    </source>
</evidence>
<comment type="catalytic activity">
    <reaction evidence="31">
        <text>(2E)-hexenoyl-[ACP] + NADPH + H(+) = hexanoyl-[ACP] + NADP(+)</text>
        <dbReference type="Rhea" id="RHEA:41832"/>
        <dbReference type="Rhea" id="RHEA-COMP:9631"/>
        <dbReference type="Rhea" id="RHEA-COMP:9632"/>
        <dbReference type="ChEBI" id="CHEBI:15378"/>
        <dbReference type="ChEBI" id="CHEBI:57783"/>
        <dbReference type="ChEBI" id="CHEBI:58349"/>
        <dbReference type="ChEBI" id="CHEBI:78458"/>
        <dbReference type="ChEBI" id="CHEBI:78459"/>
    </reaction>
    <physiologicalReaction direction="left-to-right" evidence="31">
        <dbReference type="Rhea" id="RHEA:41833"/>
    </physiologicalReaction>
</comment>
<dbReference type="Pfam" id="PF21089">
    <property type="entry name" value="PKS_DH_N"/>
    <property type="match status" value="1"/>
</dbReference>
<dbReference type="InterPro" id="IPR016039">
    <property type="entry name" value="Thiolase-like"/>
</dbReference>
<dbReference type="PROSITE" id="PS52004">
    <property type="entry name" value="KS3_2"/>
    <property type="match status" value="1"/>
</dbReference>
<evidence type="ECO:0000256" key="14">
    <source>
        <dbReference type="ARBA" id="ARBA00023351"/>
    </source>
</evidence>
<evidence type="ECO:0000256" key="30">
    <source>
        <dbReference type="ARBA" id="ARBA00047810"/>
    </source>
</evidence>
<dbReference type="GO" id="GO:0016297">
    <property type="term" value="F:fatty acyl-[ACP] hydrolase activity"/>
    <property type="evidence" value="ECO:0007669"/>
    <property type="project" value="UniProtKB-EC"/>
</dbReference>
<dbReference type="Gene3D" id="3.40.50.1820">
    <property type="entry name" value="alpha/beta hydrolase"/>
    <property type="match status" value="1"/>
</dbReference>
<feature type="domain" description="PKS/mFAS DH" evidence="57">
    <location>
        <begin position="1749"/>
        <end position="2035"/>
    </location>
</feature>
<dbReference type="SUPFAM" id="SSF50129">
    <property type="entry name" value="GroES-like"/>
    <property type="match status" value="1"/>
</dbReference>
<dbReference type="Pfam" id="PF00975">
    <property type="entry name" value="Thioesterase"/>
    <property type="match status" value="1"/>
</dbReference>
<evidence type="ECO:0000256" key="8">
    <source>
        <dbReference type="ARBA" id="ARBA00022898"/>
    </source>
</evidence>
<evidence type="ECO:0000256" key="28">
    <source>
        <dbReference type="ARBA" id="ARBA00047500"/>
    </source>
</evidence>
<comment type="catalytic activity">
    <reaction evidence="21">
        <text>(3R)-hydroxybutanoyl-[ACP] = (2E)-butenoyl-[ACP] + H2O</text>
        <dbReference type="Rhea" id="RHEA:41808"/>
        <dbReference type="Rhea" id="RHEA-COMP:9626"/>
        <dbReference type="Rhea" id="RHEA-COMP:9627"/>
        <dbReference type="ChEBI" id="CHEBI:15377"/>
        <dbReference type="ChEBI" id="CHEBI:78451"/>
        <dbReference type="ChEBI" id="CHEBI:78453"/>
    </reaction>
    <physiologicalReaction direction="left-to-right" evidence="21">
        <dbReference type="Rhea" id="RHEA:41809"/>
    </physiologicalReaction>
</comment>
<dbReference type="SMART" id="SM00826">
    <property type="entry name" value="PKS_DH"/>
    <property type="match status" value="1"/>
</dbReference>
<evidence type="ECO:0000256" key="19">
    <source>
        <dbReference type="ARBA" id="ARBA00023399"/>
    </source>
</evidence>
<comment type="catalytic activity">
    <reaction evidence="30">
        <text>(2E)-hexadecenoyl-[ACP] + NADPH + H(+) = hexadecanoyl-[ACP] + NADP(+)</text>
        <dbReference type="Rhea" id="RHEA:41912"/>
        <dbReference type="Rhea" id="RHEA-COMP:9651"/>
        <dbReference type="Rhea" id="RHEA-COMP:9652"/>
        <dbReference type="ChEBI" id="CHEBI:15378"/>
        <dbReference type="ChEBI" id="CHEBI:57783"/>
        <dbReference type="ChEBI" id="CHEBI:58349"/>
        <dbReference type="ChEBI" id="CHEBI:78481"/>
        <dbReference type="ChEBI" id="CHEBI:78483"/>
    </reaction>
    <physiologicalReaction direction="left-to-right" evidence="30">
        <dbReference type="Rhea" id="RHEA:41913"/>
    </physiologicalReaction>
</comment>
<keyword evidence="7" id="KW-0521">NADP</keyword>
<comment type="catalytic activity">
    <reaction evidence="48">
        <text>3-oxohexadecanoyl-[ACP] + NADPH + H(+) = (3R)-hydroxyhexadecanoyl-[ACP] + NADP(+)</text>
        <dbReference type="Rhea" id="RHEA:41904"/>
        <dbReference type="Rhea" id="RHEA-COMP:9649"/>
        <dbReference type="Rhea" id="RHEA-COMP:9650"/>
        <dbReference type="ChEBI" id="CHEBI:15378"/>
        <dbReference type="ChEBI" id="CHEBI:57783"/>
        <dbReference type="ChEBI" id="CHEBI:58349"/>
        <dbReference type="ChEBI" id="CHEBI:78478"/>
        <dbReference type="ChEBI" id="CHEBI:78480"/>
    </reaction>
    <physiologicalReaction direction="left-to-right" evidence="48">
        <dbReference type="Rhea" id="RHEA:41905"/>
    </physiologicalReaction>
</comment>
<dbReference type="InterPro" id="IPR049490">
    <property type="entry name" value="C883_1060-like_KR_N"/>
</dbReference>
<dbReference type="CDD" id="cd05195">
    <property type="entry name" value="enoyl_red"/>
    <property type="match status" value="1"/>
</dbReference>
<comment type="catalytic activity">
    <reaction evidence="23">
        <text>3-oxooctadecanoyl-[ACP] + NADPH + H(+) = (3R)-hydroxyoctadecanoyl-[ACP] + NADP(+)</text>
        <dbReference type="Rhea" id="RHEA:41920"/>
        <dbReference type="Rhea" id="RHEA-COMP:9653"/>
        <dbReference type="Rhea" id="RHEA-COMP:9654"/>
        <dbReference type="ChEBI" id="CHEBI:15378"/>
        <dbReference type="ChEBI" id="CHEBI:57783"/>
        <dbReference type="ChEBI" id="CHEBI:58349"/>
        <dbReference type="ChEBI" id="CHEBI:78487"/>
        <dbReference type="ChEBI" id="CHEBI:78488"/>
    </reaction>
    <physiologicalReaction direction="left-to-right" evidence="23">
        <dbReference type="Rhea" id="RHEA:41921"/>
    </physiologicalReaction>
</comment>
<evidence type="ECO:0000256" key="10">
    <source>
        <dbReference type="ARBA" id="ARBA00023239"/>
    </source>
</evidence>
<comment type="catalytic activity">
    <reaction evidence="16">
        <text>(3R)-hydroxydecanoyl-[ACP] = (2E)-decenoyl-[ACP] + H2O</text>
        <dbReference type="Rhea" id="RHEA:41860"/>
        <dbReference type="Rhea" id="RHEA-COMP:9638"/>
        <dbReference type="Rhea" id="RHEA-COMP:9639"/>
        <dbReference type="ChEBI" id="CHEBI:15377"/>
        <dbReference type="ChEBI" id="CHEBI:78466"/>
        <dbReference type="ChEBI" id="CHEBI:78467"/>
    </reaction>
    <physiologicalReaction direction="left-to-right" evidence="16">
        <dbReference type="Rhea" id="RHEA:41861"/>
    </physiologicalReaction>
</comment>
<dbReference type="PANTHER" id="PTHR43775">
    <property type="entry name" value="FATTY ACID SYNTHASE"/>
    <property type="match status" value="1"/>
</dbReference>
<evidence type="ECO:0000256" key="24">
    <source>
        <dbReference type="ARBA" id="ARBA00047394"/>
    </source>
</evidence>
<comment type="catalytic activity">
    <reaction evidence="49">
        <text>3-oxooctanoyl-[ACP] + NADPH + H(+) = (3R)-hydroxyoctanoyl-[ACP] + NADP(+)</text>
        <dbReference type="Rhea" id="RHEA:41840"/>
        <dbReference type="Rhea" id="RHEA-COMP:9633"/>
        <dbReference type="Rhea" id="RHEA-COMP:9634"/>
        <dbReference type="ChEBI" id="CHEBI:15378"/>
        <dbReference type="ChEBI" id="CHEBI:57783"/>
        <dbReference type="ChEBI" id="CHEBI:58349"/>
        <dbReference type="ChEBI" id="CHEBI:78460"/>
        <dbReference type="ChEBI" id="CHEBI:78461"/>
    </reaction>
    <physiologicalReaction direction="left-to-right" evidence="49">
        <dbReference type="Rhea" id="RHEA:41841"/>
    </physiologicalReaction>
</comment>
<dbReference type="InterPro" id="IPR036291">
    <property type="entry name" value="NAD(P)-bd_dom_sf"/>
</dbReference>
<dbReference type="Pfam" id="PF08242">
    <property type="entry name" value="Methyltransf_12"/>
    <property type="match status" value="1"/>
</dbReference>
<dbReference type="PROSITE" id="PS50075">
    <property type="entry name" value="CARRIER"/>
    <property type="match status" value="1"/>
</dbReference>
<protein>
    <submittedName>
        <fullName evidence="58">Uncharacterized protein</fullName>
    </submittedName>
</protein>
<evidence type="ECO:0000256" key="45">
    <source>
        <dbReference type="ARBA" id="ARBA00049109"/>
    </source>
</evidence>
<dbReference type="GO" id="GO:0004313">
    <property type="term" value="F:[acyl-carrier-protein] S-acetyltransferase activity"/>
    <property type="evidence" value="ECO:0007669"/>
    <property type="project" value="UniProtKB-EC"/>
</dbReference>
<comment type="catalytic activity">
    <reaction evidence="36">
        <text>tetradecanoyl-[ACP] + H2O = tetradecanoate + holo-[ACP] + H(+)</text>
        <dbReference type="Rhea" id="RHEA:30123"/>
        <dbReference type="Rhea" id="RHEA-COMP:9648"/>
        <dbReference type="Rhea" id="RHEA-COMP:9685"/>
        <dbReference type="ChEBI" id="CHEBI:15377"/>
        <dbReference type="ChEBI" id="CHEBI:15378"/>
        <dbReference type="ChEBI" id="CHEBI:30807"/>
        <dbReference type="ChEBI" id="CHEBI:64479"/>
        <dbReference type="ChEBI" id="CHEBI:78477"/>
        <dbReference type="EC" id="3.1.2.14"/>
    </reaction>
    <physiologicalReaction direction="left-to-right" evidence="36">
        <dbReference type="Rhea" id="RHEA:30124"/>
    </physiologicalReaction>
</comment>
<dbReference type="Gene3D" id="1.10.1200.10">
    <property type="entry name" value="ACP-like"/>
    <property type="match status" value="1"/>
</dbReference>
<evidence type="ECO:0000256" key="17">
    <source>
        <dbReference type="ARBA" id="ARBA00023394"/>
    </source>
</evidence>
<comment type="catalytic activity">
    <reaction evidence="18">
        <text>(3R)-hydroxytetradecanoyl-[ACP] = (2E)-tetradecenoyl-[ACP] + H2O</text>
        <dbReference type="Rhea" id="RHEA:41892"/>
        <dbReference type="Rhea" id="RHEA-COMP:9646"/>
        <dbReference type="Rhea" id="RHEA-COMP:9647"/>
        <dbReference type="ChEBI" id="CHEBI:15377"/>
        <dbReference type="ChEBI" id="CHEBI:78474"/>
        <dbReference type="ChEBI" id="CHEBI:78475"/>
    </reaction>
    <physiologicalReaction direction="left-to-right" evidence="18">
        <dbReference type="Rhea" id="RHEA:41893"/>
    </physiologicalReaction>
</comment>
<comment type="catalytic activity">
    <reaction evidence="42">
        <text>hexadecanoyl-[ACP] + H2O = hexadecanoate + holo-[ACP] + H(+)</text>
        <dbReference type="Rhea" id="RHEA:41932"/>
        <dbReference type="Rhea" id="RHEA-COMP:9652"/>
        <dbReference type="Rhea" id="RHEA-COMP:9685"/>
        <dbReference type="ChEBI" id="CHEBI:7896"/>
        <dbReference type="ChEBI" id="CHEBI:15377"/>
        <dbReference type="ChEBI" id="CHEBI:15378"/>
        <dbReference type="ChEBI" id="CHEBI:64479"/>
        <dbReference type="ChEBI" id="CHEBI:78483"/>
        <dbReference type="EC" id="3.1.2.14"/>
    </reaction>
    <physiologicalReaction direction="left-to-right" evidence="42">
        <dbReference type="Rhea" id="RHEA:41933"/>
    </physiologicalReaction>
</comment>
<dbReference type="Pfam" id="PF14765">
    <property type="entry name" value="PS-DH"/>
    <property type="match status" value="1"/>
</dbReference>
<evidence type="ECO:0000256" key="43">
    <source>
        <dbReference type="ARBA" id="ARBA00048935"/>
    </source>
</evidence>
<dbReference type="SMART" id="SM00825">
    <property type="entry name" value="PKS_KS"/>
    <property type="match status" value="1"/>
</dbReference>
<evidence type="ECO:0000256" key="13">
    <source>
        <dbReference type="ARBA" id="ARBA00023332"/>
    </source>
</evidence>
<dbReference type="Pfam" id="PF00550">
    <property type="entry name" value="PP-binding"/>
    <property type="match status" value="1"/>
</dbReference>
<evidence type="ECO:0000256" key="23">
    <source>
        <dbReference type="ARBA" id="ARBA00047300"/>
    </source>
</evidence>
<dbReference type="SMART" id="SM00823">
    <property type="entry name" value="PKS_PP"/>
    <property type="match status" value="1"/>
</dbReference>
<evidence type="ECO:0000256" key="52">
    <source>
        <dbReference type="ARBA" id="ARBA00049533"/>
    </source>
</evidence>
<evidence type="ECO:0000256" key="29">
    <source>
        <dbReference type="ARBA" id="ARBA00047578"/>
    </source>
</evidence>
<dbReference type="InterPro" id="IPR029058">
    <property type="entry name" value="AB_hydrolase_fold"/>
</dbReference>
<dbReference type="PROSITE" id="PS00012">
    <property type="entry name" value="PHOSPHOPANTETHEINE"/>
    <property type="match status" value="1"/>
</dbReference>
<dbReference type="GO" id="GO:0004315">
    <property type="term" value="F:3-oxoacyl-[acyl-carrier-protein] synthase activity"/>
    <property type="evidence" value="ECO:0007669"/>
    <property type="project" value="UniProtKB-EC"/>
</dbReference>
<evidence type="ECO:0000256" key="5">
    <source>
        <dbReference type="ARBA" id="ARBA00022799"/>
    </source>
</evidence>
<feature type="region of interest" description="Disordered" evidence="54">
    <location>
        <begin position="897"/>
        <end position="916"/>
    </location>
</feature>
<comment type="catalytic activity">
    <reaction evidence="43">
        <text>3-oxotetradecanoyl-[ACP] + NADPH + H(+) = (3R)-hydroxytetradecanoyl-[ACP] + NADP(+)</text>
        <dbReference type="Rhea" id="RHEA:41888"/>
        <dbReference type="Rhea" id="RHEA-COMP:9645"/>
        <dbReference type="Rhea" id="RHEA-COMP:9646"/>
        <dbReference type="ChEBI" id="CHEBI:15378"/>
        <dbReference type="ChEBI" id="CHEBI:57783"/>
        <dbReference type="ChEBI" id="CHEBI:58349"/>
        <dbReference type="ChEBI" id="CHEBI:78473"/>
        <dbReference type="ChEBI" id="CHEBI:78474"/>
    </reaction>
    <physiologicalReaction direction="left-to-right" evidence="43">
        <dbReference type="Rhea" id="RHEA:41889"/>
    </physiologicalReaction>
</comment>
<dbReference type="SUPFAM" id="SSF51735">
    <property type="entry name" value="NAD(P)-binding Rossmann-fold domains"/>
    <property type="match status" value="3"/>
</dbReference>
<keyword evidence="6" id="KW-0276">Fatty acid metabolism</keyword>
<gene>
    <name evidence="58" type="ORF">SOCE836_108410</name>
</gene>
<keyword evidence="3" id="KW-0597">Phosphoprotein</keyword>
<dbReference type="Gene3D" id="3.30.70.3290">
    <property type="match status" value="1"/>
</dbReference>
<comment type="catalytic activity">
    <reaction evidence="46">
        <text>(2E)-tetradecenoyl-[ACP] + NADPH + H(+) = tetradecanoyl-[ACP] + NADP(+)</text>
        <dbReference type="Rhea" id="RHEA:41896"/>
        <dbReference type="Rhea" id="RHEA-COMP:9647"/>
        <dbReference type="Rhea" id="RHEA-COMP:9648"/>
        <dbReference type="ChEBI" id="CHEBI:15378"/>
        <dbReference type="ChEBI" id="CHEBI:57783"/>
        <dbReference type="ChEBI" id="CHEBI:58349"/>
        <dbReference type="ChEBI" id="CHEBI:78475"/>
        <dbReference type="ChEBI" id="CHEBI:78477"/>
    </reaction>
    <physiologicalReaction direction="left-to-right" evidence="46">
        <dbReference type="Rhea" id="RHEA:41897"/>
    </physiologicalReaction>
</comment>
<evidence type="ECO:0000259" key="55">
    <source>
        <dbReference type="PROSITE" id="PS50075"/>
    </source>
</evidence>
<dbReference type="InterPro" id="IPR013154">
    <property type="entry name" value="ADH-like_N"/>
</dbReference>
<dbReference type="Gene3D" id="3.30.70.250">
    <property type="entry name" value="Malonyl-CoA ACP transacylase, ACP-binding"/>
    <property type="match status" value="1"/>
</dbReference>
<comment type="catalytic activity">
    <reaction evidence="51">
        <text>(2E)-decenoyl-[ACP] + NADPH + H(+) = decanoyl-[ACP] + NADP(+)</text>
        <dbReference type="Rhea" id="RHEA:41864"/>
        <dbReference type="Rhea" id="RHEA-COMP:9639"/>
        <dbReference type="Rhea" id="RHEA-COMP:9640"/>
        <dbReference type="ChEBI" id="CHEBI:15378"/>
        <dbReference type="ChEBI" id="CHEBI:57783"/>
        <dbReference type="ChEBI" id="CHEBI:58349"/>
        <dbReference type="ChEBI" id="CHEBI:78467"/>
        <dbReference type="ChEBI" id="CHEBI:78468"/>
    </reaction>
    <physiologicalReaction direction="left-to-right" evidence="51">
        <dbReference type="Rhea" id="RHEA:41865"/>
    </physiologicalReaction>
</comment>
<dbReference type="Pfam" id="PF16197">
    <property type="entry name" value="KAsynt_C_assoc"/>
    <property type="match status" value="1"/>
</dbReference>
<dbReference type="InterPro" id="IPR029063">
    <property type="entry name" value="SAM-dependent_MTases_sf"/>
</dbReference>
<evidence type="ECO:0000256" key="15">
    <source>
        <dbReference type="ARBA" id="ARBA00023373"/>
    </source>
</evidence>
<comment type="catalytic activity">
    <reaction evidence="29">
        <text>dodecanoyl-[ACP] + malonyl-[ACP] + H(+) = 3-oxotetradecanoyl-[ACP] + holo-[ACP] + CO2</text>
        <dbReference type="Rhea" id="RHEA:41884"/>
        <dbReference type="Rhea" id="RHEA-COMP:9623"/>
        <dbReference type="Rhea" id="RHEA-COMP:9644"/>
        <dbReference type="Rhea" id="RHEA-COMP:9645"/>
        <dbReference type="Rhea" id="RHEA-COMP:9685"/>
        <dbReference type="ChEBI" id="CHEBI:15378"/>
        <dbReference type="ChEBI" id="CHEBI:16526"/>
        <dbReference type="ChEBI" id="CHEBI:64479"/>
        <dbReference type="ChEBI" id="CHEBI:65264"/>
        <dbReference type="ChEBI" id="CHEBI:78449"/>
        <dbReference type="ChEBI" id="CHEBI:78473"/>
    </reaction>
    <physiologicalReaction direction="left-to-right" evidence="29">
        <dbReference type="Rhea" id="RHEA:41885"/>
    </physiologicalReaction>
</comment>
<comment type="catalytic activity">
    <reaction evidence="33">
        <text>acetyl-[ACP] + malonyl-[ACP] + H(+) = 3-oxobutanoyl-[ACP] + holo-[ACP] + CO2</text>
        <dbReference type="Rhea" id="RHEA:41800"/>
        <dbReference type="Rhea" id="RHEA-COMP:9621"/>
        <dbReference type="Rhea" id="RHEA-COMP:9623"/>
        <dbReference type="Rhea" id="RHEA-COMP:9625"/>
        <dbReference type="Rhea" id="RHEA-COMP:9685"/>
        <dbReference type="ChEBI" id="CHEBI:15378"/>
        <dbReference type="ChEBI" id="CHEBI:16526"/>
        <dbReference type="ChEBI" id="CHEBI:64479"/>
        <dbReference type="ChEBI" id="CHEBI:78446"/>
        <dbReference type="ChEBI" id="CHEBI:78449"/>
        <dbReference type="ChEBI" id="CHEBI:78450"/>
    </reaction>
    <physiologicalReaction direction="left-to-right" evidence="33">
        <dbReference type="Rhea" id="RHEA:41801"/>
    </physiologicalReaction>
</comment>
<dbReference type="Proteomes" id="UP000295497">
    <property type="component" value="Chromosome"/>
</dbReference>
<sequence length="2840" mass="308420">MESSDQTKRAAEGPNDVTAIAVVAMTGRFPGASTLDAYWRMIRDGRDAFSTFTDEELLEAGAVPALIRQRDYVRVGAVLDGVDLFDAAFFGCTPREAEILDPQHRIFLECAHEVLEQAGHDPERYAGRIGVFAGVSMNTYYLERLVGNEQLRRAVGDFQLSIGNDKDFLPTRISYRLNLKGPSIAVQTACSSSLVAIHLACQSLLNGECAMALAGGASISVPQTRGYLYQEGGIASPDGHCRPFDATASGTNRGNGVGVVLLKPLAEALADGDPIRAVIRASAINNDGSAKVGYTAPSVTGQARVIAEAVELAGVPIESIGYVEAHGTATPMGDPIELEALTRSFRRYTDRVRFCAIGSVKANIGHLDTAAGVAGFIKTVLAIEHGELPPSAYFTAPNRQIDFDNTPFYVPRHPLPWNSSSSPRRAGVSSFGIGGTNAHLILEEAPPRAPSRATRGSALVVLSARTEPALRSLSASIANWLRRHPEASLHDIAYTLHAGRSMLPERLALVSLSAADATRALDEWPEHRVLRGRTDARARSVAFLLPGQGVQRLDMGRELYETEEVFREELDRCAALLQPDVGMDVRRVLWPPSEERAQAEELLRQTQICQPALFAVEYALARLLISWGVRPSAMIGHSLGEYVAACLAGVFLLPDALALVSARGKLMGATPPGAMVAVASPAEAVEPLLSGGLVIAAYNAHDACVVAGPLGRIDALRCDLGQRGIAFNELRVSHAFHSSMMEGAAAQFEGRVRAVALHAPAIPFLSNVTGGWIQPEEATSPVYWARHLCAPVRFAQGLGQLLENPSHLLLEVGPGRALARLAARHRRALSSTVSLSTLGVATDGSAERDRVLGSLGRLWIEGAALDPTALHRGRDRRRQALPTYPFERRRYWVDAASPLSTEPPAPRASESTPPAPPAGWFYVPRWRRTPLRPRPTITPERVLVLTAGSIGARIAELMRRRGHDVSTAEPGGGFAELSAGHYRVEPHQPAGFERLLGALKATPPQQIIHAWTADDDFEGDLNATERAQRLGFHSLLALAQALGARRAPSPVKIVVLSTNVHAVNERGKVHPAKATIIGPIDVIPQELPGISCRLVDADPPPDGPELHAWYERIAEELAYETPERIVARRGELRWTRSFERVDLSACNSSSPLRHHGVYLITGGLGGLGLAIGAHLARRASARLVLATRSPFPPRESWPAWLGAPECVTPDRITDLLRAAEDCGNAAVGVSTRMCHPDLDRRLHALCASHLYHFLFPSSASLALGGAQAEDDIACRLGLRPEFARFFRFMLAKVEEAGFVRRSGDRVEGLIVPAAVTSPSALSAELLADHPPMRPLVELLEHCVAGYSAAISGRIPAISVLYPDGHQQPTDLSPEAFEWSTIRACVAMLTEFVDGFLARTRGKTIRILEVGGGSGLLLRALQRSLARYHVEYHFTDVGPSFVRAMERAATAEGLRFVKTGVVDIARPLDEQGYTSGSFDLILAVNVVHATPRIDASLTNLARALAPGGVLGLVESVKQQPWVDMIWGLADGWWTFEDGLRTRSPLLDTEIWERVLRDAGFEHVFALPMDAGRRAMWDTGLFLGQRSSLTSAAQLPADRAAVQEQIRGVQTIEAAGGEVLVVQADVANPNRMREVLAETKCRFGALHGVVHCAMVLDDGVIQRETPEAAARVLAPKVRGTMVLDSLLRDEPVDFIVLCSSLSAIMGAIGQADYSAASAFLDAYAHARRDHAGRRTVSIDWDRWLEVGAARRLGLGDRAPRWLAPSATPDGERVHTLRLRVADAWWLREHRIQEVPTLPGTAYLELVRAAFSVEHGSTELEIRDLVFTNPMTASNDSELEIHVRLRPRGGVTAFVIESTTRSTDAPNVRVHATGTVRALEPGDPPTETTIHDIATRCGWCDAASEADPEISSRVIAPTFGPRWSRLRWRRAFHDLEGLARIELPSDLVGDLENSPLHPALLDAATGFASLPAGDYIPLSYGRVCIRAPLCERIFSHIRLRANVGSVQQLDVRIIDESGRELITIDEYTLRRVSVHSHAVDEPARRLVLTRPGDLCSIKFRVLERQVPGPGEVELRVIAAALSFKDVLIALGALSDRPASDELTLGIECAGVVTAVGPDVHDLAPGDHVVTTTTGAFATHALAPRAQVFRKPASLTFEETVTLPVAVTTAWHALDHLARLRAGDRILIHAAAGGVGLAAVQIAQRRGAEVFATAGSDEKRAYLRSIGVVHVMDSRSLDFADEVLAHTGGHGVDVVVNSLSGEFITRSLEVLAPYGRFIELGKRDILANKSLALAPFDRSLSFCAIEVGPAMPGFPALLQEVLDRADRADLVPLPRTVFPFERAVDAFRHLAGARHIGKVVLAIAESPALNQLAPRATAHAQAELGIRIAEGVEAFDRILSSTFPQIVVSTHGLHARIAELEHLRISSWHPQLVLADRTAGPRPSRSSIAARRDAPATELQCAIAAIWRSTLGLDEIGIDSDFFSLNGDSLLAIQMLSRVRNEIGLDIPVSSFFANPTIRALTHIVAPMLPEPERTTVWRSLVPIRAEGRNPPFFCAAPLLGVVFPYFELARDLGSNQPFYALRPPGLEGEAPLESVEDLARIHVRELLEMAPEGPYNIGGWSFGCVVAFEMAIQLETAGKRVGLVAMFDFPAPISWEPTVVDSLRFLGRSVFRNYGPYIRDYLYFMVRNYESTLVTDRSFRPLNWIGTVLRDFVERSALTEVVPRDSRLLLLQQPGIRPMLKLAQAHQRAMMRYRPMGRLKQKIVVFRCANQGIALSPDLGWGALSEGGIEVIPTAGDHMTMLRAPHVTGLAEEVRRRIQPIPTGTRATRSSVQILDPPGVDLP</sequence>
<evidence type="ECO:0000256" key="18">
    <source>
        <dbReference type="ARBA" id="ARBA00023398"/>
    </source>
</evidence>
<dbReference type="InterPro" id="IPR001227">
    <property type="entry name" value="Ac_transferase_dom_sf"/>
</dbReference>
<comment type="catalytic activity">
    <reaction evidence="44">
        <text>(2E)-octadecenoyl-[ACP] + NADPH + H(+) = octadecanoyl-[ACP] + NADP(+)</text>
        <dbReference type="Rhea" id="RHEA:41928"/>
        <dbReference type="Rhea" id="RHEA-COMP:9655"/>
        <dbReference type="Rhea" id="RHEA-COMP:9656"/>
        <dbReference type="ChEBI" id="CHEBI:15378"/>
        <dbReference type="ChEBI" id="CHEBI:57783"/>
        <dbReference type="ChEBI" id="CHEBI:58349"/>
        <dbReference type="ChEBI" id="CHEBI:78489"/>
        <dbReference type="ChEBI" id="CHEBI:78495"/>
    </reaction>
    <physiologicalReaction direction="left-to-right" evidence="44">
        <dbReference type="Rhea" id="RHEA:41929"/>
    </physiologicalReaction>
</comment>
<keyword evidence="2" id="KW-0596">Phosphopantetheine</keyword>
<evidence type="ECO:0000256" key="16">
    <source>
        <dbReference type="ARBA" id="ARBA00023388"/>
    </source>
</evidence>
<evidence type="ECO:0000256" key="33">
    <source>
        <dbReference type="ARBA" id="ARBA00047961"/>
    </source>
</evidence>
<feature type="domain" description="Ketosynthase family 3 (KS3)" evidence="56">
    <location>
        <begin position="17"/>
        <end position="444"/>
    </location>
</feature>
<keyword evidence="11" id="KW-0511">Multifunctional enzyme</keyword>
<evidence type="ECO:0000256" key="34">
    <source>
        <dbReference type="ARBA" id="ARBA00048051"/>
    </source>
</evidence>
<evidence type="ECO:0000256" key="38">
    <source>
        <dbReference type="ARBA" id="ARBA00048506"/>
    </source>
</evidence>
<dbReference type="Gene3D" id="3.10.129.110">
    <property type="entry name" value="Polyketide synthase dehydratase"/>
    <property type="match status" value="1"/>
</dbReference>
<evidence type="ECO:0000256" key="1">
    <source>
        <dbReference type="ARBA" id="ARBA00005189"/>
    </source>
</evidence>
<dbReference type="InterPro" id="IPR049552">
    <property type="entry name" value="PKS_DH_N"/>
</dbReference>
<dbReference type="FunFam" id="3.40.47.10:FF:000042">
    <property type="entry name" value="Polyketide synthase Pks13"/>
    <property type="match status" value="1"/>
</dbReference>
<comment type="function">
    <text evidence="22">Fatty acid synthetase is a multifunctional enzyme that catalyzes the de novo biosynthesis of long-chain saturated fatty acids starting from acetyl-CoA and malonyl-CoA in the presence of NADPH. This multifunctional protein contains 7 catalytic activities and a site for the binding of the prosthetic group 4'-phosphopantetheine of the acyl carrier protein ([ACP]) domain.</text>
</comment>
<dbReference type="SUPFAM" id="SSF47336">
    <property type="entry name" value="ACP-like"/>
    <property type="match status" value="1"/>
</dbReference>
<dbReference type="Pfam" id="PF02801">
    <property type="entry name" value="Ketoacyl-synt_C"/>
    <property type="match status" value="1"/>
</dbReference>
<dbReference type="Gene3D" id="3.40.50.720">
    <property type="entry name" value="NAD(P)-binding Rossmann-like Domain"/>
    <property type="match status" value="3"/>
</dbReference>
<evidence type="ECO:0000256" key="50">
    <source>
        <dbReference type="ARBA" id="ARBA00049449"/>
    </source>
</evidence>
<dbReference type="GO" id="GO:0004316">
    <property type="term" value="F:3-oxoacyl-[acyl-carrier-protein] reductase (NADPH) activity"/>
    <property type="evidence" value="ECO:0007669"/>
    <property type="project" value="UniProtKB-EC"/>
</dbReference>
<evidence type="ECO:0000256" key="12">
    <source>
        <dbReference type="ARBA" id="ARBA00023315"/>
    </source>
</evidence>
<name>A0A4P2R614_SORCE</name>
<evidence type="ECO:0000256" key="36">
    <source>
        <dbReference type="ARBA" id="ARBA00048289"/>
    </source>
</evidence>
<dbReference type="InterPro" id="IPR014030">
    <property type="entry name" value="Ketoacyl_synth_N"/>
</dbReference>
<feature type="active site" description="Proton donor; for dehydratase activity" evidence="53">
    <location>
        <position position="1959"/>
    </location>
</feature>
<evidence type="ECO:0000256" key="9">
    <source>
        <dbReference type="ARBA" id="ARBA00023098"/>
    </source>
</evidence>
<evidence type="ECO:0000313" key="58">
    <source>
        <dbReference type="EMBL" id="AUX38594.1"/>
    </source>
</evidence>
<evidence type="ECO:0000259" key="57">
    <source>
        <dbReference type="PROSITE" id="PS52019"/>
    </source>
</evidence>
<dbReference type="InterPro" id="IPR016036">
    <property type="entry name" value="Malonyl_transacylase_ACP-bd"/>
</dbReference>
<comment type="catalytic activity">
    <reaction evidence="38">
        <text>a fatty acyl-[ACP] + malonyl-[ACP] + H(+) = a 3-oxoacyl-[ACP] + holo-[ACP] + CO2</text>
        <dbReference type="Rhea" id="RHEA:22836"/>
        <dbReference type="Rhea" id="RHEA-COMP:9623"/>
        <dbReference type="Rhea" id="RHEA-COMP:9685"/>
        <dbReference type="Rhea" id="RHEA-COMP:9916"/>
        <dbReference type="Rhea" id="RHEA-COMP:14125"/>
        <dbReference type="ChEBI" id="CHEBI:15378"/>
        <dbReference type="ChEBI" id="CHEBI:16526"/>
        <dbReference type="ChEBI" id="CHEBI:64479"/>
        <dbReference type="ChEBI" id="CHEBI:78449"/>
        <dbReference type="ChEBI" id="CHEBI:78776"/>
        <dbReference type="ChEBI" id="CHEBI:138651"/>
        <dbReference type="EC" id="2.3.1.41"/>
    </reaction>
    <physiologicalReaction direction="left-to-right" evidence="38">
        <dbReference type="Rhea" id="RHEA:22837"/>
    </physiologicalReaction>
</comment>
<comment type="catalytic activity">
    <reaction evidence="20">
        <text>(3R)-hydroxyhexadecanoyl-[ACP] = (2E)-hexadecenoyl-[ACP] + H2O</text>
        <dbReference type="Rhea" id="RHEA:41908"/>
        <dbReference type="Rhea" id="RHEA-COMP:9650"/>
        <dbReference type="Rhea" id="RHEA-COMP:9651"/>
        <dbReference type="ChEBI" id="CHEBI:15377"/>
        <dbReference type="ChEBI" id="CHEBI:78480"/>
        <dbReference type="ChEBI" id="CHEBI:78481"/>
    </reaction>
    <physiologicalReaction direction="left-to-right" evidence="20">
        <dbReference type="Rhea" id="RHEA:41909"/>
    </physiologicalReaction>
</comment>
<feature type="region of interest" description="N-terminal hotdog fold" evidence="53">
    <location>
        <begin position="1749"/>
        <end position="1880"/>
    </location>
</feature>
<evidence type="ECO:0000256" key="39">
    <source>
        <dbReference type="ARBA" id="ARBA00048571"/>
    </source>
</evidence>
<dbReference type="SMART" id="SM00824">
    <property type="entry name" value="PKS_TE"/>
    <property type="match status" value="1"/>
</dbReference>
<keyword evidence="12" id="KW-0012">Acyltransferase</keyword>
<comment type="catalytic activity">
    <reaction evidence="26">
        <text>3-oxodecanoyl-[ACP] + NADPH + H(+) = (3R)-hydroxydecanoyl-[ACP] + NADP(+)</text>
        <dbReference type="Rhea" id="RHEA:41856"/>
        <dbReference type="Rhea" id="RHEA-COMP:9637"/>
        <dbReference type="Rhea" id="RHEA-COMP:9638"/>
        <dbReference type="ChEBI" id="CHEBI:15378"/>
        <dbReference type="ChEBI" id="CHEBI:57783"/>
        <dbReference type="ChEBI" id="CHEBI:58349"/>
        <dbReference type="ChEBI" id="CHEBI:78464"/>
        <dbReference type="ChEBI" id="CHEBI:78466"/>
    </reaction>
    <physiologicalReaction direction="left-to-right" evidence="26">
        <dbReference type="Rhea" id="RHEA:41857"/>
    </physiologicalReaction>
</comment>
<dbReference type="PROSITE" id="PS52019">
    <property type="entry name" value="PKS_MFAS_DH"/>
    <property type="match status" value="1"/>
</dbReference>
<dbReference type="PROSITE" id="PS00606">
    <property type="entry name" value="KS3_1"/>
    <property type="match status" value="1"/>
</dbReference>
<comment type="catalytic activity">
    <reaction evidence="34">
        <text>hexadecanoyl-[ACP] + malonyl-[ACP] + H(+) = 3-oxooctadecanoyl-[ACP] + holo-[ACP] + CO2</text>
        <dbReference type="Rhea" id="RHEA:41916"/>
        <dbReference type="Rhea" id="RHEA-COMP:9623"/>
        <dbReference type="Rhea" id="RHEA-COMP:9652"/>
        <dbReference type="Rhea" id="RHEA-COMP:9653"/>
        <dbReference type="Rhea" id="RHEA-COMP:9685"/>
        <dbReference type="ChEBI" id="CHEBI:15378"/>
        <dbReference type="ChEBI" id="CHEBI:16526"/>
        <dbReference type="ChEBI" id="CHEBI:64479"/>
        <dbReference type="ChEBI" id="CHEBI:78449"/>
        <dbReference type="ChEBI" id="CHEBI:78483"/>
        <dbReference type="ChEBI" id="CHEBI:78487"/>
    </reaction>
    <physiologicalReaction direction="left-to-right" evidence="34">
        <dbReference type="Rhea" id="RHEA:41917"/>
    </physiologicalReaction>
</comment>
<evidence type="ECO:0000256" key="4">
    <source>
        <dbReference type="ARBA" id="ARBA00022679"/>
    </source>
</evidence>
<feature type="region of interest" description="C-terminal hotdog fold" evidence="53">
    <location>
        <begin position="1898"/>
        <end position="2035"/>
    </location>
</feature>
<dbReference type="InterPro" id="IPR020802">
    <property type="entry name" value="TesA-like"/>
</dbReference>
<dbReference type="Pfam" id="PF08240">
    <property type="entry name" value="ADH_N"/>
    <property type="match status" value="1"/>
</dbReference>
<keyword evidence="10" id="KW-0456">Lyase</keyword>
<dbReference type="InterPro" id="IPR020806">
    <property type="entry name" value="PKS_PP-bd"/>
</dbReference>
<comment type="catalytic activity">
    <reaction evidence="39">
        <text>3-oxohexanoyl-[ACP] + NADPH + H(+) = (3R)-hydroxyhexanoyl-[ACP] + NADP(+)</text>
        <dbReference type="Rhea" id="RHEA:41824"/>
        <dbReference type="Rhea" id="RHEA-COMP:9629"/>
        <dbReference type="Rhea" id="RHEA-COMP:9630"/>
        <dbReference type="ChEBI" id="CHEBI:15378"/>
        <dbReference type="ChEBI" id="CHEBI:57783"/>
        <dbReference type="ChEBI" id="CHEBI:58349"/>
        <dbReference type="ChEBI" id="CHEBI:78456"/>
        <dbReference type="ChEBI" id="CHEBI:78457"/>
    </reaction>
    <physiologicalReaction direction="left-to-right" evidence="39">
        <dbReference type="Rhea" id="RHEA:41825"/>
    </physiologicalReaction>
</comment>
<dbReference type="InterPro" id="IPR049900">
    <property type="entry name" value="PKS_mFAS_DH"/>
</dbReference>
<feature type="domain" description="Carrier" evidence="55">
    <location>
        <begin position="2450"/>
        <end position="2525"/>
    </location>
</feature>
<comment type="catalytic activity">
    <reaction evidence="47">
        <text>3-oxododecanoyl-[ACP] + NADPH + H(+) = (3R)-hydroxydodecanoyl-[ACP] + NADP(+)</text>
        <dbReference type="Rhea" id="RHEA:41872"/>
        <dbReference type="Rhea" id="RHEA-COMP:9641"/>
        <dbReference type="Rhea" id="RHEA-COMP:9642"/>
        <dbReference type="ChEBI" id="CHEBI:15378"/>
        <dbReference type="ChEBI" id="CHEBI:57783"/>
        <dbReference type="ChEBI" id="CHEBI:58349"/>
        <dbReference type="ChEBI" id="CHEBI:78469"/>
        <dbReference type="ChEBI" id="CHEBI:78470"/>
    </reaction>
    <physiologicalReaction direction="left-to-right" evidence="47">
        <dbReference type="Rhea" id="RHEA:41873"/>
    </physiologicalReaction>
</comment>
<dbReference type="SUPFAM" id="SSF55048">
    <property type="entry name" value="Probable ACP-binding domain of malonyl-CoA ACP transacylase"/>
    <property type="match status" value="1"/>
</dbReference>
<evidence type="ECO:0000256" key="40">
    <source>
        <dbReference type="ARBA" id="ARBA00048650"/>
    </source>
</evidence>
<dbReference type="InterPro" id="IPR013217">
    <property type="entry name" value="Methyltransf_12"/>
</dbReference>
<dbReference type="GO" id="GO:0006633">
    <property type="term" value="P:fatty acid biosynthetic process"/>
    <property type="evidence" value="ECO:0007669"/>
    <property type="project" value="InterPro"/>
</dbReference>
<dbReference type="SMART" id="SM00829">
    <property type="entry name" value="PKS_ER"/>
    <property type="match status" value="1"/>
</dbReference>
<comment type="catalytic activity">
    <reaction evidence="50">
        <text>butanoyl-[ACP] + malonyl-[ACP] + H(+) = 3-oxohexanoyl-[ACP] + holo-[ACP] + CO2</text>
        <dbReference type="Rhea" id="RHEA:41820"/>
        <dbReference type="Rhea" id="RHEA-COMP:9623"/>
        <dbReference type="Rhea" id="RHEA-COMP:9628"/>
        <dbReference type="Rhea" id="RHEA-COMP:9629"/>
        <dbReference type="Rhea" id="RHEA-COMP:9685"/>
        <dbReference type="ChEBI" id="CHEBI:15378"/>
        <dbReference type="ChEBI" id="CHEBI:16526"/>
        <dbReference type="ChEBI" id="CHEBI:64479"/>
        <dbReference type="ChEBI" id="CHEBI:78449"/>
        <dbReference type="ChEBI" id="CHEBI:78454"/>
        <dbReference type="ChEBI" id="CHEBI:78456"/>
    </reaction>
    <physiologicalReaction direction="left-to-right" evidence="50">
        <dbReference type="Rhea" id="RHEA:41821"/>
    </physiologicalReaction>
</comment>
<dbReference type="GO" id="GO:0031177">
    <property type="term" value="F:phosphopantetheine binding"/>
    <property type="evidence" value="ECO:0007669"/>
    <property type="project" value="InterPro"/>
</dbReference>
<dbReference type="InterPro" id="IPR020843">
    <property type="entry name" value="ER"/>
</dbReference>
<comment type="catalytic activity">
    <reaction evidence="17">
        <text>a (3R)-hydroxyacyl-[ACP] = a (2E)-enoyl-[ACP] + H2O</text>
        <dbReference type="Rhea" id="RHEA:13097"/>
        <dbReference type="Rhea" id="RHEA-COMP:9925"/>
        <dbReference type="Rhea" id="RHEA-COMP:9945"/>
        <dbReference type="ChEBI" id="CHEBI:15377"/>
        <dbReference type="ChEBI" id="CHEBI:78784"/>
        <dbReference type="ChEBI" id="CHEBI:78827"/>
        <dbReference type="EC" id="4.2.1.59"/>
    </reaction>
    <physiologicalReaction direction="left-to-right" evidence="17">
        <dbReference type="Rhea" id="RHEA:13098"/>
    </physiologicalReaction>
</comment>
<dbReference type="GO" id="GO:0141148">
    <property type="term" value="F:enoyl-[acyl-carrier-protein] reductase (NADPH) activity"/>
    <property type="evidence" value="ECO:0007669"/>
    <property type="project" value="UniProtKB-EC"/>
</dbReference>
<dbReference type="Pfam" id="PF13602">
    <property type="entry name" value="ADH_zinc_N_2"/>
    <property type="match status" value="1"/>
</dbReference>
<evidence type="ECO:0000256" key="46">
    <source>
        <dbReference type="ARBA" id="ARBA00049171"/>
    </source>
</evidence>
<accession>A0A4P2R614</accession>
<dbReference type="InterPro" id="IPR036736">
    <property type="entry name" value="ACP-like_sf"/>
</dbReference>
<evidence type="ECO:0000256" key="42">
    <source>
        <dbReference type="ARBA" id="ARBA00048704"/>
    </source>
</evidence>
<evidence type="ECO:0000256" key="3">
    <source>
        <dbReference type="ARBA" id="ARBA00022553"/>
    </source>
</evidence>
<dbReference type="Pfam" id="PF00109">
    <property type="entry name" value="ketoacyl-synt"/>
    <property type="match status" value="1"/>
</dbReference>
<dbReference type="GO" id="GO:0019171">
    <property type="term" value="F:(3R)-hydroxyacyl-[acyl-carrier-protein] dehydratase activity"/>
    <property type="evidence" value="ECO:0007669"/>
    <property type="project" value="UniProtKB-EC"/>
</dbReference>
<dbReference type="Gene3D" id="3.90.180.10">
    <property type="entry name" value="Medium-chain alcohol dehydrogenases, catalytic domain"/>
    <property type="match status" value="1"/>
</dbReference>
<evidence type="ECO:0000256" key="51">
    <source>
        <dbReference type="ARBA" id="ARBA00049521"/>
    </source>
</evidence>
<dbReference type="InterPro" id="IPR020841">
    <property type="entry name" value="PKS_Beta-ketoAc_synthase_dom"/>
</dbReference>
<comment type="catalytic activity">
    <reaction evidence="41">
        <text>holo-[ACP] + acetyl-CoA = acetyl-[ACP] + CoA</text>
        <dbReference type="Rhea" id="RHEA:41788"/>
        <dbReference type="Rhea" id="RHEA-COMP:9621"/>
        <dbReference type="Rhea" id="RHEA-COMP:9685"/>
        <dbReference type="ChEBI" id="CHEBI:57287"/>
        <dbReference type="ChEBI" id="CHEBI:57288"/>
        <dbReference type="ChEBI" id="CHEBI:64479"/>
        <dbReference type="ChEBI" id="CHEBI:78446"/>
        <dbReference type="EC" id="2.3.1.38"/>
    </reaction>
    <physiologicalReaction direction="left-to-right" evidence="41">
        <dbReference type="Rhea" id="RHEA:41789"/>
    </physiologicalReaction>
</comment>
<keyword evidence="8" id="KW-0663">Pyridoxal phosphate</keyword>
<evidence type="ECO:0000256" key="2">
    <source>
        <dbReference type="ARBA" id="ARBA00022450"/>
    </source>
</evidence>
<evidence type="ECO:0000256" key="53">
    <source>
        <dbReference type="PROSITE-ProRule" id="PRU01363"/>
    </source>
</evidence>
<evidence type="ECO:0000256" key="21">
    <source>
        <dbReference type="ARBA" id="ARBA00023402"/>
    </source>
</evidence>
<dbReference type="SMART" id="SM00822">
    <property type="entry name" value="PKS_KR"/>
    <property type="match status" value="1"/>
</dbReference>
<dbReference type="RefSeq" id="WP_129581022.1">
    <property type="nucleotide sequence ID" value="NZ_CP012672.1"/>
</dbReference>
<dbReference type="Pfam" id="PF21394">
    <property type="entry name" value="Beta-ketacyl_N"/>
    <property type="match status" value="1"/>
</dbReference>
<dbReference type="EMBL" id="CP012672">
    <property type="protein sequence ID" value="AUX38594.1"/>
    <property type="molecule type" value="Genomic_DNA"/>
</dbReference>
<dbReference type="InterPro" id="IPR020807">
    <property type="entry name" value="PKS_DH"/>
</dbReference>
<evidence type="ECO:0000256" key="37">
    <source>
        <dbReference type="ARBA" id="ARBA00048420"/>
    </source>
</evidence>
<dbReference type="SUPFAM" id="SSF53474">
    <property type="entry name" value="alpha/beta-Hydrolases"/>
    <property type="match status" value="1"/>
</dbReference>
<comment type="catalytic activity">
    <reaction evidence="40">
        <text>a 2,3-saturated acyl-[ACP] + NADP(+) = a (2E)-enoyl-[ACP] + NADPH + H(+)</text>
        <dbReference type="Rhea" id="RHEA:22564"/>
        <dbReference type="Rhea" id="RHEA-COMP:9925"/>
        <dbReference type="Rhea" id="RHEA-COMP:9926"/>
        <dbReference type="ChEBI" id="CHEBI:15378"/>
        <dbReference type="ChEBI" id="CHEBI:57783"/>
        <dbReference type="ChEBI" id="CHEBI:58349"/>
        <dbReference type="ChEBI" id="CHEBI:78784"/>
        <dbReference type="ChEBI" id="CHEBI:78785"/>
        <dbReference type="EC" id="1.3.1.39"/>
    </reaction>
    <physiologicalReaction direction="right-to-left" evidence="40">
        <dbReference type="Rhea" id="RHEA:22566"/>
    </physiologicalReaction>
</comment>
<comment type="catalytic activity">
    <reaction evidence="15">
        <text>(3R)-hydroxyhexanoyl-[ACP] = (2E)-hexenoyl-[ACP] + H2O</text>
        <dbReference type="Rhea" id="RHEA:41828"/>
        <dbReference type="Rhea" id="RHEA-COMP:9630"/>
        <dbReference type="Rhea" id="RHEA-COMP:9631"/>
        <dbReference type="ChEBI" id="CHEBI:15377"/>
        <dbReference type="ChEBI" id="CHEBI:78457"/>
        <dbReference type="ChEBI" id="CHEBI:78458"/>
    </reaction>
    <physiologicalReaction direction="left-to-right" evidence="15">
        <dbReference type="Rhea" id="RHEA:41829"/>
    </physiologicalReaction>
</comment>
<evidence type="ECO:0000313" key="59">
    <source>
        <dbReference type="Proteomes" id="UP000295497"/>
    </source>
</evidence>
<comment type="catalytic activity">
    <reaction evidence="24">
        <text>hexanoyl-[ACP] + malonyl-[ACP] + H(+) = 3-oxooctanoyl-[ACP] + holo-[ACP] + CO2</text>
        <dbReference type="Rhea" id="RHEA:41836"/>
        <dbReference type="Rhea" id="RHEA-COMP:9623"/>
        <dbReference type="Rhea" id="RHEA-COMP:9632"/>
        <dbReference type="Rhea" id="RHEA-COMP:9633"/>
        <dbReference type="Rhea" id="RHEA-COMP:9685"/>
        <dbReference type="ChEBI" id="CHEBI:15378"/>
        <dbReference type="ChEBI" id="CHEBI:16526"/>
        <dbReference type="ChEBI" id="CHEBI:64479"/>
        <dbReference type="ChEBI" id="CHEBI:78449"/>
        <dbReference type="ChEBI" id="CHEBI:78459"/>
        <dbReference type="ChEBI" id="CHEBI:78460"/>
    </reaction>
    <physiologicalReaction direction="left-to-right" evidence="24">
        <dbReference type="Rhea" id="RHEA:41837"/>
    </physiologicalReaction>
</comment>
<evidence type="ECO:0000256" key="49">
    <source>
        <dbReference type="ARBA" id="ARBA00049422"/>
    </source>
</evidence>